<evidence type="ECO:0000313" key="3">
    <source>
        <dbReference type="EMBL" id="MFD2467714.1"/>
    </source>
</evidence>
<dbReference type="InterPro" id="IPR036086">
    <property type="entry name" value="ParB/Sulfiredoxin_sf"/>
</dbReference>
<dbReference type="SMART" id="SM00470">
    <property type="entry name" value="ParB"/>
    <property type="match status" value="1"/>
</dbReference>
<organism evidence="3 4">
    <name type="scientific">Amycolatopsis silviterrae</name>
    <dbReference type="NCBI Taxonomy" id="1656914"/>
    <lineage>
        <taxon>Bacteria</taxon>
        <taxon>Bacillati</taxon>
        <taxon>Actinomycetota</taxon>
        <taxon>Actinomycetes</taxon>
        <taxon>Pseudonocardiales</taxon>
        <taxon>Pseudonocardiaceae</taxon>
        <taxon>Amycolatopsis</taxon>
    </lineage>
</organism>
<feature type="domain" description="ParB-like N-terminal" evidence="2">
    <location>
        <begin position="41"/>
        <end position="125"/>
    </location>
</feature>
<gene>
    <name evidence="3" type="ORF">ACFSVL_09940</name>
</gene>
<keyword evidence="4" id="KW-1185">Reference proteome</keyword>
<dbReference type="SUPFAM" id="SSF110849">
    <property type="entry name" value="ParB/Sulfiredoxin"/>
    <property type="match status" value="1"/>
</dbReference>
<sequence>MPRTFERRTDSVLVAGREADPAPPAQRTGGVSGTHDGPVHSRVPISALLPADSPRLRGEDGDHVQVLAEVDEDLLPPVVVHRATMRVIDGMHRLRAMELRGRDAIRVCFVDSAEDPFVLAVMHNVEHGLPLSLADRTAAAARILRSHPHWSDRKIAAVAGLSASTAGAIRARSTGDSAQSNARLGRDGRRRPVGHSAEGRVLAGQLLRENPDMPVRQVAAAAGISPSTALDVRDRLRDGRHPVPAKARDGHRRSRKKPAPQVPAPRSGTDWESELNQLRVDPSLRFTDTGRVLLRMFDARLLSADERAVLATGIPSHCTTTVANLARVVGAAWQQFALDLEQRNRNWTEF</sequence>
<protein>
    <submittedName>
        <fullName evidence="3">Streptomycin biosynthesis protein</fullName>
    </submittedName>
</protein>
<feature type="compositionally biased region" description="Basic and acidic residues" evidence="1">
    <location>
        <begin position="1"/>
        <end position="10"/>
    </location>
</feature>
<dbReference type="Proteomes" id="UP001597483">
    <property type="component" value="Unassembled WGS sequence"/>
</dbReference>
<feature type="region of interest" description="Disordered" evidence="1">
    <location>
        <begin position="167"/>
        <end position="200"/>
    </location>
</feature>
<dbReference type="EMBL" id="JBHUKS010000006">
    <property type="protein sequence ID" value="MFD2467714.1"/>
    <property type="molecule type" value="Genomic_DNA"/>
</dbReference>
<dbReference type="InterPro" id="IPR003115">
    <property type="entry name" value="ParB_N"/>
</dbReference>
<proteinExistence type="predicted"/>
<evidence type="ECO:0000313" key="4">
    <source>
        <dbReference type="Proteomes" id="UP001597483"/>
    </source>
</evidence>
<feature type="region of interest" description="Disordered" evidence="1">
    <location>
        <begin position="1"/>
        <end position="42"/>
    </location>
</feature>
<evidence type="ECO:0000256" key="1">
    <source>
        <dbReference type="SAM" id="MobiDB-lite"/>
    </source>
</evidence>
<accession>A0ABW5H3M0</accession>
<feature type="compositionally biased region" description="Basic and acidic residues" evidence="1">
    <location>
        <begin position="231"/>
        <end position="241"/>
    </location>
</feature>
<dbReference type="RefSeq" id="WP_378302687.1">
    <property type="nucleotide sequence ID" value="NZ_JBHUKS010000006.1"/>
</dbReference>
<evidence type="ECO:0000259" key="2">
    <source>
        <dbReference type="SMART" id="SM00470"/>
    </source>
</evidence>
<feature type="compositionally biased region" description="Basic residues" evidence="1">
    <location>
        <begin position="249"/>
        <end position="258"/>
    </location>
</feature>
<comment type="caution">
    <text evidence="3">The sequence shown here is derived from an EMBL/GenBank/DDBJ whole genome shotgun (WGS) entry which is preliminary data.</text>
</comment>
<feature type="region of interest" description="Disordered" evidence="1">
    <location>
        <begin position="229"/>
        <end position="271"/>
    </location>
</feature>
<reference evidence="4" key="1">
    <citation type="journal article" date="2019" name="Int. J. Syst. Evol. Microbiol.">
        <title>The Global Catalogue of Microorganisms (GCM) 10K type strain sequencing project: providing services to taxonomists for standard genome sequencing and annotation.</title>
        <authorList>
            <consortium name="The Broad Institute Genomics Platform"/>
            <consortium name="The Broad Institute Genome Sequencing Center for Infectious Disease"/>
            <person name="Wu L."/>
            <person name="Ma J."/>
        </authorList>
    </citation>
    <scope>NUCLEOTIDE SEQUENCE [LARGE SCALE GENOMIC DNA]</scope>
    <source>
        <strain evidence="4">CGMCC 4.7641</strain>
    </source>
</reference>
<name>A0ABW5H3M0_9PSEU</name>